<keyword evidence="4" id="KW-1185">Reference proteome</keyword>
<comment type="caution">
    <text evidence="3">The sequence shown here is derived from an EMBL/GenBank/DDBJ whole genome shotgun (WGS) entry which is preliminary data.</text>
</comment>
<dbReference type="Proteomes" id="UP000476934">
    <property type="component" value="Unassembled WGS sequence"/>
</dbReference>
<dbReference type="EMBL" id="JAAIWK010000035">
    <property type="protein sequence ID" value="NEY21473.1"/>
    <property type="molecule type" value="Genomic_DNA"/>
</dbReference>
<dbReference type="Pfam" id="PF18573">
    <property type="entry name" value="BclA_C"/>
    <property type="match status" value="1"/>
</dbReference>
<dbReference type="AlphaFoldDB" id="A0A6M0PAM4"/>
<evidence type="ECO:0000313" key="4">
    <source>
        <dbReference type="Proteomes" id="UP000476934"/>
    </source>
</evidence>
<dbReference type="Pfam" id="PF01391">
    <property type="entry name" value="Collagen"/>
    <property type="match status" value="1"/>
</dbReference>
<dbReference type="Gene3D" id="2.60.120.40">
    <property type="match status" value="1"/>
</dbReference>
<evidence type="ECO:0000313" key="3">
    <source>
        <dbReference type="EMBL" id="NEY21473.1"/>
    </source>
</evidence>
<dbReference type="InterPro" id="IPR008983">
    <property type="entry name" value="Tumour_necrosis_fac-like_dom"/>
</dbReference>
<sequence>MTIFGSNVIFGGGGFSGGTGPTGPAGPTGATGATGPAGATGPTGATGATGPTGATGATGPAGATGATGATGPAGATGATGPAGATGATGATGPAGATGATGPAGGLPAALSASSNVGALGIALTAGSPVPFPITDATFGTSITRVDDDTFSINTPGFYTVTYSISTALVSLLGGVEVQVNGTAVSGTNTLISAGVNLSGVVLFEVTTVPATVEIVVTGLGLTVASGNSSQILIEQIS</sequence>
<proteinExistence type="predicted"/>
<dbReference type="InterPro" id="IPR008160">
    <property type="entry name" value="Collagen"/>
</dbReference>
<reference evidence="3 4" key="2">
    <citation type="submission" date="2020-03" db="EMBL/GenBank/DDBJ databases">
        <title>Bacillus aquiflavi sp. nov., isolated from yellow water of strong flavor Chinese baijiu in Yibin region of China.</title>
        <authorList>
            <person name="Xie J."/>
        </authorList>
    </citation>
    <scope>NUCLEOTIDE SEQUENCE [LARGE SCALE GENOMIC DNA]</scope>
    <source>
        <strain evidence="3 4">Gsoil 114</strain>
    </source>
</reference>
<evidence type="ECO:0000256" key="1">
    <source>
        <dbReference type="SAM" id="MobiDB-lite"/>
    </source>
</evidence>
<dbReference type="PANTHER" id="PTHR24637:SF421">
    <property type="entry name" value="CUTICLE COLLAGEN DPY-2"/>
    <property type="match status" value="1"/>
</dbReference>
<dbReference type="InterPro" id="IPR041415">
    <property type="entry name" value="BclA_C"/>
</dbReference>
<gene>
    <name evidence="3" type="ORF">G4D61_16135</name>
</gene>
<protein>
    <recommendedName>
        <fullName evidence="2">BclA C-terminal domain-containing protein</fullName>
    </recommendedName>
</protein>
<name>A0A6M0PAM4_9BACI</name>
<organism evidence="3 4">
    <name type="scientific">Heyndrickxia ginsengihumi</name>
    <dbReference type="NCBI Taxonomy" id="363870"/>
    <lineage>
        <taxon>Bacteria</taxon>
        <taxon>Bacillati</taxon>
        <taxon>Bacillota</taxon>
        <taxon>Bacilli</taxon>
        <taxon>Bacillales</taxon>
        <taxon>Bacillaceae</taxon>
        <taxon>Heyndrickxia</taxon>
    </lineage>
</organism>
<feature type="region of interest" description="Disordered" evidence="1">
    <location>
        <begin position="18"/>
        <end position="95"/>
    </location>
</feature>
<feature type="compositionally biased region" description="Low complexity" evidence="1">
    <location>
        <begin position="25"/>
        <end position="95"/>
    </location>
</feature>
<accession>A0A6M0PAM4</accession>
<dbReference type="RefSeq" id="WP_163174409.1">
    <property type="nucleotide sequence ID" value="NZ_JAAIWK010000035.1"/>
</dbReference>
<reference evidence="3 4" key="1">
    <citation type="submission" date="2020-02" db="EMBL/GenBank/DDBJ databases">
        <authorList>
            <person name="Feng H."/>
        </authorList>
    </citation>
    <scope>NUCLEOTIDE SEQUENCE [LARGE SCALE GENOMIC DNA]</scope>
    <source>
        <strain evidence="3 4">Gsoil 114</strain>
    </source>
</reference>
<evidence type="ECO:0000259" key="2">
    <source>
        <dbReference type="Pfam" id="PF18573"/>
    </source>
</evidence>
<dbReference type="PANTHER" id="PTHR24637">
    <property type="entry name" value="COLLAGEN"/>
    <property type="match status" value="1"/>
</dbReference>
<feature type="domain" description="BclA C-terminal" evidence="2">
    <location>
        <begin position="115"/>
        <end position="237"/>
    </location>
</feature>